<feature type="signal peptide" evidence="6">
    <location>
        <begin position="1"/>
        <end position="23"/>
    </location>
</feature>
<dbReference type="PIRSF" id="PIRSF500138">
    <property type="entry name" value="GPI8"/>
    <property type="match status" value="1"/>
</dbReference>
<evidence type="ECO:0000256" key="6">
    <source>
        <dbReference type="SAM" id="SignalP"/>
    </source>
</evidence>
<evidence type="ECO:0000256" key="4">
    <source>
        <dbReference type="ARBA" id="ARBA00022729"/>
    </source>
</evidence>
<dbReference type="PIRSF" id="PIRSF019663">
    <property type="entry name" value="Legumain"/>
    <property type="match status" value="1"/>
</dbReference>
<dbReference type="GO" id="GO:0016255">
    <property type="term" value="P:attachment of GPI anchor to protein"/>
    <property type="evidence" value="ECO:0007669"/>
    <property type="project" value="InterPro"/>
</dbReference>
<dbReference type="InterPro" id="IPR028361">
    <property type="entry name" value="GPI_transamidase"/>
</dbReference>
<dbReference type="Proteomes" id="UP000298030">
    <property type="component" value="Unassembled WGS sequence"/>
</dbReference>
<organism evidence="7 8">
    <name type="scientific">Coprinellus micaceus</name>
    <name type="common">Glistening ink-cap mushroom</name>
    <name type="synonym">Coprinus micaceus</name>
    <dbReference type="NCBI Taxonomy" id="71717"/>
    <lineage>
        <taxon>Eukaryota</taxon>
        <taxon>Fungi</taxon>
        <taxon>Dikarya</taxon>
        <taxon>Basidiomycota</taxon>
        <taxon>Agaricomycotina</taxon>
        <taxon>Agaricomycetes</taxon>
        <taxon>Agaricomycetidae</taxon>
        <taxon>Agaricales</taxon>
        <taxon>Agaricineae</taxon>
        <taxon>Psathyrellaceae</taxon>
        <taxon>Coprinellus</taxon>
    </lineage>
</organism>
<evidence type="ECO:0000313" key="8">
    <source>
        <dbReference type="Proteomes" id="UP000298030"/>
    </source>
</evidence>
<evidence type="ECO:0008006" key="9">
    <source>
        <dbReference type="Google" id="ProtNLM"/>
    </source>
</evidence>
<dbReference type="GO" id="GO:0003923">
    <property type="term" value="F:GPI-anchor transamidase activity"/>
    <property type="evidence" value="ECO:0007669"/>
    <property type="project" value="InterPro"/>
</dbReference>
<dbReference type="EMBL" id="QPFP01000045">
    <property type="protein sequence ID" value="TEB26830.1"/>
    <property type="molecule type" value="Genomic_DNA"/>
</dbReference>
<feature type="active site" evidence="5">
    <location>
        <position position="149"/>
    </location>
</feature>
<keyword evidence="3" id="KW-0337">GPI-anchor biosynthesis</keyword>
<dbReference type="InterPro" id="IPR001096">
    <property type="entry name" value="Peptidase_C13"/>
</dbReference>
<sequence>MLPLTLFHYLLVALLGTFVRSSATQEDAARQFFARNGTSSHTNNWAVLVCTSRYWFNYRHMANALSMYRTIKRLGIPDSNIILMLADDASCNARNKFPGAVYANPGKHLDLYGENVEVDYRGRVEPSVSRSKRLLSDENSNIFIFMTGHGGNDFLKFQDNEEISSHDIADAFEQMYQKKRYNEIFFMVDTCQANSLYSQLYSPNILATGSSKVGENSYSHSSDKDLGVAVIDAYTHSVLEFLEGINKTSHATLQDLFGSIDPAKINSHPGVRSDLFQRPLDNTLITDFFGGVSQVEVADVAADDELEAEPEQQAFIPPHRQDPLLSC</sequence>
<name>A0A4Y7SYB4_COPMI</name>
<evidence type="ECO:0000256" key="2">
    <source>
        <dbReference type="ARBA" id="ARBA00009941"/>
    </source>
</evidence>
<evidence type="ECO:0000256" key="5">
    <source>
        <dbReference type="PIRSR" id="PIRSR019663-1"/>
    </source>
</evidence>
<dbReference type="AlphaFoldDB" id="A0A4Y7SYB4"/>
<evidence type="ECO:0000256" key="1">
    <source>
        <dbReference type="ARBA" id="ARBA00004687"/>
    </source>
</evidence>
<keyword evidence="4 6" id="KW-0732">Signal</keyword>
<dbReference type="FunFam" id="3.40.50.1460:FF:000021">
    <property type="entry name" value="GPI-anchor transamidase"/>
    <property type="match status" value="1"/>
</dbReference>
<evidence type="ECO:0000256" key="3">
    <source>
        <dbReference type="ARBA" id="ARBA00022502"/>
    </source>
</evidence>
<protein>
    <recommendedName>
        <fullName evidence="9">GPI-anchor transamidase</fullName>
    </recommendedName>
</protein>
<reference evidence="7 8" key="1">
    <citation type="journal article" date="2019" name="Nat. Ecol. Evol.">
        <title>Megaphylogeny resolves global patterns of mushroom evolution.</title>
        <authorList>
            <person name="Varga T."/>
            <person name="Krizsan K."/>
            <person name="Foldi C."/>
            <person name="Dima B."/>
            <person name="Sanchez-Garcia M."/>
            <person name="Sanchez-Ramirez S."/>
            <person name="Szollosi G.J."/>
            <person name="Szarkandi J.G."/>
            <person name="Papp V."/>
            <person name="Albert L."/>
            <person name="Andreopoulos W."/>
            <person name="Angelini C."/>
            <person name="Antonin V."/>
            <person name="Barry K.W."/>
            <person name="Bougher N.L."/>
            <person name="Buchanan P."/>
            <person name="Buyck B."/>
            <person name="Bense V."/>
            <person name="Catcheside P."/>
            <person name="Chovatia M."/>
            <person name="Cooper J."/>
            <person name="Damon W."/>
            <person name="Desjardin D."/>
            <person name="Finy P."/>
            <person name="Geml J."/>
            <person name="Haridas S."/>
            <person name="Hughes K."/>
            <person name="Justo A."/>
            <person name="Karasinski D."/>
            <person name="Kautmanova I."/>
            <person name="Kiss B."/>
            <person name="Kocsube S."/>
            <person name="Kotiranta H."/>
            <person name="LaButti K.M."/>
            <person name="Lechner B.E."/>
            <person name="Liimatainen K."/>
            <person name="Lipzen A."/>
            <person name="Lukacs Z."/>
            <person name="Mihaltcheva S."/>
            <person name="Morgado L.N."/>
            <person name="Niskanen T."/>
            <person name="Noordeloos M.E."/>
            <person name="Ohm R.A."/>
            <person name="Ortiz-Santana B."/>
            <person name="Ovrebo C."/>
            <person name="Racz N."/>
            <person name="Riley R."/>
            <person name="Savchenko A."/>
            <person name="Shiryaev A."/>
            <person name="Soop K."/>
            <person name="Spirin V."/>
            <person name="Szebenyi C."/>
            <person name="Tomsovsky M."/>
            <person name="Tulloss R.E."/>
            <person name="Uehling J."/>
            <person name="Grigoriev I.V."/>
            <person name="Vagvolgyi C."/>
            <person name="Papp T."/>
            <person name="Martin F.M."/>
            <person name="Miettinen O."/>
            <person name="Hibbett D.S."/>
            <person name="Nagy L.G."/>
        </authorList>
    </citation>
    <scope>NUCLEOTIDE SEQUENCE [LARGE SCALE GENOMIC DNA]</scope>
    <source>
        <strain evidence="7 8">FP101781</strain>
    </source>
</reference>
<feature type="active site" description="Nucleophile" evidence="5">
    <location>
        <position position="191"/>
    </location>
</feature>
<dbReference type="GO" id="GO:0006506">
    <property type="term" value="P:GPI anchor biosynthetic process"/>
    <property type="evidence" value="ECO:0007669"/>
    <property type="project" value="UniProtKB-UniPathway"/>
</dbReference>
<comment type="similarity">
    <text evidence="2">Belongs to the peptidase C13 family.</text>
</comment>
<dbReference type="OrthoDB" id="192611at2759"/>
<accession>A0A4Y7SYB4</accession>
<dbReference type="PANTHER" id="PTHR48067">
    <property type="entry name" value="GPI-ANCHOR TRANSAMIDASE"/>
    <property type="match status" value="1"/>
</dbReference>
<keyword evidence="8" id="KW-1185">Reference proteome</keyword>
<dbReference type="GO" id="GO:0006508">
    <property type="term" value="P:proteolysis"/>
    <property type="evidence" value="ECO:0007669"/>
    <property type="project" value="InterPro"/>
</dbReference>
<dbReference type="GO" id="GO:0042765">
    <property type="term" value="C:GPI-anchor transamidase complex"/>
    <property type="evidence" value="ECO:0007669"/>
    <property type="project" value="InterPro"/>
</dbReference>
<proteinExistence type="inferred from homology"/>
<feature type="chain" id="PRO_5028131071" description="GPI-anchor transamidase" evidence="6">
    <location>
        <begin position="24"/>
        <end position="327"/>
    </location>
</feature>
<dbReference type="STRING" id="71717.A0A4Y7SYB4"/>
<comment type="pathway">
    <text evidence="1">Glycolipid biosynthesis; glycosylphosphatidylinositol-anchor biosynthesis.</text>
</comment>
<gene>
    <name evidence="7" type="ORF">FA13DRAFT_1816650</name>
</gene>
<evidence type="ECO:0000313" key="7">
    <source>
        <dbReference type="EMBL" id="TEB26830.1"/>
    </source>
</evidence>
<comment type="caution">
    <text evidence="7">The sequence shown here is derived from an EMBL/GenBank/DDBJ whole genome shotgun (WGS) entry which is preliminary data.</text>
</comment>
<dbReference type="PRINTS" id="PR00776">
    <property type="entry name" value="HEMOGLOBNASE"/>
</dbReference>
<dbReference type="Pfam" id="PF01650">
    <property type="entry name" value="Peptidase_C13"/>
    <property type="match status" value="1"/>
</dbReference>
<dbReference type="UniPathway" id="UPA00196"/>
<dbReference type="Gene3D" id="3.40.50.1460">
    <property type="match status" value="1"/>
</dbReference>
<dbReference type="PANTHER" id="PTHR48067:SF1">
    <property type="entry name" value="GPI-ANCHOR TRANSAMIDASE"/>
    <property type="match status" value="1"/>
</dbReference>